<protein>
    <submittedName>
        <fullName evidence="1">Uncharacterized protein</fullName>
    </submittedName>
</protein>
<sequence>EDFSLEESSQCRALRRETTIREESIRQQRGGDQALMDNDFRKVNNDFFLFVF</sequence>
<proteinExistence type="predicted"/>
<gene>
    <name evidence="1" type="ORF">S12H4_25103</name>
</gene>
<dbReference type="EMBL" id="BARW01013899">
    <property type="protein sequence ID" value="GAI72868.1"/>
    <property type="molecule type" value="Genomic_DNA"/>
</dbReference>
<name>X1QX62_9ZZZZ</name>
<dbReference type="AlphaFoldDB" id="X1QX62"/>
<comment type="caution">
    <text evidence="1">The sequence shown here is derived from an EMBL/GenBank/DDBJ whole genome shotgun (WGS) entry which is preliminary data.</text>
</comment>
<feature type="non-terminal residue" evidence="1">
    <location>
        <position position="1"/>
    </location>
</feature>
<reference evidence="1" key="1">
    <citation type="journal article" date="2014" name="Front. Microbiol.">
        <title>High frequency of phylogenetically diverse reductive dehalogenase-homologous genes in deep subseafloor sedimentary metagenomes.</title>
        <authorList>
            <person name="Kawai M."/>
            <person name="Futagami T."/>
            <person name="Toyoda A."/>
            <person name="Takaki Y."/>
            <person name="Nishi S."/>
            <person name="Hori S."/>
            <person name="Arai W."/>
            <person name="Tsubouchi T."/>
            <person name="Morono Y."/>
            <person name="Uchiyama I."/>
            <person name="Ito T."/>
            <person name="Fujiyama A."/>
            <person name="Inagaki F."/>
            <person name="Takami H."/>
        </authorList>
    </citation>
    <scope>NUCLEOTIDE SEQUENCE</scope>
    <source>
        <strain evidence="1">Expedition CK06-06</strain>
    </source>
</reference>
<accession>X1QX62</accession>
<evidence type="ECO:0000313" key="1">
    <source>
        <dbReference type="EMBL" id="GAI72868.1"/>
    </source>
</evidence>
<organism evidence="1">
    <name type="scientific">marine sediment metagenome</name>
    <dbReference type="NCBI Taxonomy" id="412755"/>
    <lineage>
        <taxon>unclassified sequences</taxon>
        <taxon>metagenomes</taxon>
        <taxon>ecological metagenomes</taxon>
    </lineage>
</organism>